<feature type="repeat" description="WD" evidence="5">
    <location>
        <begin position="196"/>
        <end position="228"/>
    </location>
</feature>
<evidence type="ECO:0000256" key="4">
    <source>
        <dbReference type="HAMAP-Rule" id="MF_03037"/>
    </source>
</evidence>
<dbReference type="PRINTS" id="PR00320">
    <property type="entry name" value="GPROTEINBRPT"/>
</dbReference>
<dbReference type="PANTHER" id="PTHR19920:SF0">
    <property type="entry name" value="CYTOSOLIC IRON-SULFUR PROTEIN ASSEMBLY PROTEIN CIAO1-RELATED"/>
    <property type="match status" value="1"/>
</dbReference>
<comment type="similarity">
    <text evidence="4">Belongs to the WD repeat CIA1 family.</text>
</comment>
<evidence type="ECO:0000313" key="7">
    <source>
        <dbReference type="Proteomes" id="UP000075884"/>
    </source>
</evidence>
<dbReference type="PROSITE" id="PS51257">
    <property type="entry name" value="PROKAR_LIPOPROTEIN"/>
    <property type="match status" value="1"/>
</dbReference>
<dbReference type="Gene3D" id="2.130.10.10">
    <property type="entry name" value="YVTN repeat-like/Quinoprotein amine dehydrogenase"/>
    <property type="match status" value="2"/>
</dbReference>
<sequence length="342" mass="38371">MGKLELLQTLTGHVGRVWSAAWHPTGTVFASCGEDKTVRVWAQSEAGDRWAAQTVLTDGQSRTIRDVAWSYCGQYLASASFDTTVAIWDRKSGEFECNATLEGHDNEVKSVTWSRSGSLLATCSRDKSVWIWEIHHAPDQEDEYECVAVLNGHTQDVKKVCWHPHDDLLASASYDNTIRLYRQDPADNEWEMLDPLESHTSTVWSIAFDATGRRLASCSEDHTVKLWQRYGPDNTLGIPCPAQSAVWKCVCTLAGYHTRSVYDLDWCKRTGLLATACGDDMVRVFRETSDSDPNEPTFELVAAVEAHTQDVNKVAWHPHTPGTLLTTSDDGEIKLWQYNETD</sequence>
<comment type="function">
    <text evidence="4">Essential component of the cytosolic iron-sulfur (Fe/S) protein assembly machinery. Required for the maturation of extramitochondrial Fe/S proteins.</text>
</comment>
<dbReference type="AlphaFoldDB" id="A0A182N196"/>
<dbReference type="Pfam" id="PF00400">
    <property type="entry name" value="WD40"/>
    <property type="match status" value="7"/>
</dbReference>
<dbReference type="InterPro" id="IPR019775">
    <property type="entry name" value="WD40_repeat_CS"/>
</dbReference>
<dbReference type="PROSITE" id="PS50082">
    <property type="entry name" value="WD_REPEATS_2"/>
    <property type="match status" value="6"/>
</dbReference>
<reference evidence="6" key="2">
    <citation type="submission" date="2020-05" db="UniProtKB">
        <authorList>
            <consortium name="EnsemblMetazoa"/>
        </authorList>
    </citation>
    <scope>IDENTIFICATION</scope>
    <source>
        <strain evidence="6">WRAIR2</strain>
    </source>
</reference>
<feature type="repeat" description="WD" evidence="5">
    <location>
        <begin position="10"/>
        <end position="41"/>
    </location>
</feature>
<dbReference type="InterPro" id="IPR036322">
    <property type="entry name" value="WD40_repeat_dom_sf"/>
</dbReference>
<dbReference type="InterPro" id="IPR001680">
    <property type="entry name" value="WD40_rpt"/>
</dbReference>
<evidence type="ECO:0000313" key="6">
    <source>
        <dbReference type="EnsemblMetazoa" id="ADIR001404-PA"/>
    </source>
</evidence>
<name>A0A182N196_9DIPT</name>
<dbReference type="Proteomes" id="UP000075884">
    <property type="component" value="Unassembled WGS sequence"/>
</dbReference>
<evidence type="ECO:0000256" key="1">
    <source>
        <dbReference type="ARBA" id="ARBA00022574"/>
    </source>
</evidence>
<dbReference type="SUPFAM" id="SSF50978">
    <property type="entry name" value="WD40 repeat-like"/>
    <property type="match status" value="1"/>
</dbReference>
<protein>
    <recommendedName>
        <fullName evidence="4">Probable cytosolic iron-sulfur protein assembly protein Ciao1</fullName>
    </recommendedName>
</protein>
<gene>
    <name evidence="4" type="primary">Ciao1</name>
</gene>
<dbReference type="VEuPathDB" id="VectorBase:ADIR001404"/>
<dbReference type="PROSITE" id="PS00678">
    <property type="entry name" value="WD_REPEATS_1"/>
    <property type="match status" value="1"/>
</dbReference>
<dbReference type="STRING" id="7168.A0A182N196"/>
<feature type="repeat" description="WD" evidence="5">
    <location>
        <begin position="150"/>
        <end position="181"/>
    </location>
</feature>
<organism evidence="6 7">
    <name type="scientific">Anopheles dirus</name>
    <dbReference type="NCBI Taxonomy" id="7168"/>
    <lineage>
        <taxon>Eukaryota</taxon>
        <taxon>Metazoa</taxon>
        <taxon>Ecdysozoa</taxon>
        <taxon>Arthropoda</taxon>
        <taxon>Hexapoda</taxon>
        <taxon>Insecta</taxon>
        <taxon>Pterygota</taxon>
        <taxon>Neoptera</taxon>
        <taxon>Endopterygota</taxon>
        <taxon>Diptera</taxon>
        <taxon>Nematocera</taxon>
        <taxon>Culicoidea</taxon>
        <taxon>Culicidae</taxon>
        <taxon>Anophelinae</taxon>
        <taxon>Anopheles</taxon>
    </lineage>
</organism>
<dbReference type="EnsemblMetazoa" id="ADIR001404-RA">
    <property type="protein sequence ID" value="ADIR001404-PA"/>
    <property type="gene ID" value="ADIR001404"/>
</dbReference>
<dbReference type="GO" id="GO:0016226">
    <property type="term" value="P:iron-sulfur cluster assembly"/>
    <property type="evidence" value="ECO:0007669"/>
    <property type="project" value="UniProtKB-UniRule"/>
</dbReference>
<evidence type="ECO:0000256" key="2">
    <source>
        <dbReference type="ARBA" id="ARBA00022737"/>
    </source>
</evidence>
<evidence type="ECO:0000256" key="3">
    <source>
        <dbReference type="ARBA" id="ARBA00060126"/>
    </source>
</evidence>
<dbReference type="PROSITE" id="PS50294">
    <property type="entry name" value="WD_REPEATS_REGION"/>
    <property type="match status" value="6"/>
</dbReference>
<reference evidence="7" key="1">
    <citation type="submission" date="2013-03" db="EMBL/GenBank/DDBJ databases">
        <title>The Genome Sequence of Anopheles dirus WRAIR2.</title>
        <authorList>
            <consortium name="The Broad Institute Genomics Platform"/>
            <person name="Neafsey D.E."/>
            <person name="Walton C."/>
            <person name="Walker B."/>
            <person name="Young S.K."/>
            <person name="Zeng Q."/>
            <person name="Gargeya S."/>
            <person name="Fitzgerald M."/>
            <person name="Haas B."/>
            <person name="Abouelleil A."/>
            <person name="Allen A.W."/>
            <person name="Alvarado L."/>
            <person name="Arachchi H.M."/>
            <person name="Berlin A.M."/>
            <person name="Chapman S.B."/>
            <person name="Gainer-Dewar J."/>
            <person name="Goldberg J."/>
            <person name="Griggs A."/>
            <person name="Gujja S."/>
            <person name="Hansen M."/>
            <person name="Howarth C."/>
            <person name="Imamovic A."/>
            <person name="Ireland A."/>
            <person name="Larimer J."/>
            <person name="McCowan C."/>
            <person name="Murphy C."/>
            <person name="Pearson M."/>
            <person name="Poon T.W."/>
            <person name="Priest M."/>
            <person name="Roberts A."/>
            <person name="Saif S."/>
            <person name="Shea T."/>
            <person name="Sisk P."/>
            <person name="Sykes S."/>
            <person name="Wortman J."/>
            <person name="Nusbaum C."/>
            <person name="Birren B."/>
        </authorList>
    </citation>
    <scope>NUCLEOTIDE SEQUENCE [LARGE SCALE GENOMIC DNA]</scope>
    <source>
        <strain evidence="7">WRAIR2</strain>
    </source>
</reference>
<dbReference type="GO" id="GO:0097361">
    <property type="term" value="C:cytosolic [4Fe-4S] assembly targeting complex"/>
    <property type="evidence" value="ECO:0007669"/>
    <property type="project" value="InterPro"/>
</dbReference>
<dbReference type="InterPro" id="IPR028608">
    <property type="entry name" value="CIAO1/Cia1"/>
</dbReference>
<feature type="repeat" description="WD" evidence="5">
    <location>
        <begin position="57"/>
        <end position="98"/>
    </location>
</feature>
<keyword evidence="7" id="KW-1185">Reference proteome</keyword>
<dbReference type="PANTHER" id="PTHR19920">
    <property type="entry name" value="WD40 PROTEIN CIAO1"/>
    <property type="match status" value="1"/>
</dbReference>
<dbReference type="HAMAP" id="MF_03037">
    <property type="entry name" value="ciao1"/>
    <property type="match status" value="1"/>
</dbReference>
<keyword evidence="2" id="KW-0677">Repeat</keyword>
<dbReference type="InterPro" id="IPR015943">
    <property type="entry name" value="WD40/YVTN_repeat-like_dom_sf"/>
</dbReference>
<accession>A0A182N196</accession>
<feature type="repeat" description="WD" evidence="5">
    <location>
        <begin position="101"/>
        <end position="134"/>
    </location>
</feature>
<dbReference type="CDD" id="cd00200">
    <property type="entry name" value="WD40"/>
    <property type="match status" value="1"/>
</dbReference>
<dbReference type="SMART" id="SM00320">
    <property type="entry name" value="WD40"/>
    <property type="match status" value="7"/>
</dbReference>
<proteinExistence type="inferred from homology"/>
<feature type="repeat" description="WD" evidence="5">
    <location>
        <begin position="304"/>
        <end position="342"/>
    </location>
</feature>
<dbReference type="InterPro" id="IPR020472">
    <property type="entry name" value="WD40_PAC1"/>
</dbReference>
<comment type="function">
    <text evidence="3">Key component of the cytosolic iron-sulfur protein assembly (CIA) complex, a multiprotein complex that mediates the incorporation of iron-sulfur cluster into extramitochondrial Fe/S proteins. As a CIA complex component, interacts specifically with CIAO2A or CIAO2B and MMS19 to assist different branches of iron-sulfur protein assembly, depending of its interactors. The complex CIAO1:CIAO2B:MMS19 binds to and facilitates the assembly of most cytosolic-nuclear Fe/S proteins. CIAO1:CIAO2A specifically matures ACO1 and stabilizes IREB2. Seems to specifically modulate the transactivation activity of WT1. As part of the mitotic spindle-associated MMXD complex it may play a role in chromosome segregation.</text>
</comment>
<dbReference type="FunFam" id="2.130.10.10:FF:000136">
    <property type="entry name" value="Probable cytosolic iron-sulfur protein assembly protein CIAO1"/>
    <property type="match status" value="1"/>
</dbReference>
<keyword evidence="1 5" id="KW-0853">WD repeat</keyword>
<evidence type="ECO:0000256" key="5">
    <source>
        <dbReference type="PROSITE-ProRule" id="PRU00221"/>
    </source>
</evidence>